<dbReference type="InterPro" id="IPR005031">
    <property type="entry name" value="COQ10_START"/>
</dbReference>
<evidence type="ECO:0000313" key="13">
    <source>
        <dbReference type="Proteomes" id="UP001604336"/>
    </source>
</evidence>
<dbReference type="SMART" id="SM00710">
    <property type="entry name" value="PbH1"/>
    <property type="match status" value="4"/>
</dbReference>
<dbReference type="SUPFAM" id="SSF55961">
    <property type="entry name" value="Bet v1-like"/>
    <property type="match status" value="1"/>
</dbReference>
<evidence type="ECO:0000256" key="4">
    <source>
        <dbReference type="ARBA" id="ARBA00022525"/>
    </source>
</evidence>
<feature type="region of interest" description="Disordered" evidence="10">
    <location>
        <begin position="224"/>
        <end position="256"/>
    </location>
</feature>
<feature type="active site" evidence="8">
    <location>
        <position position="488"/>
    </location>
</feature>
<evidence type="ECO:0000256" key="1">
    <source>
        <dbReference type="ARBA" id="ARBA00004191"/>
    </source>
</evidence>
<dbReference type="PANTHER" id="PTHR31375">
    <property type="match status" value="1"/>
</dbReference>
<reference evidence="13" key="1">
    <citation type="submission" date="2024-07" db="EMBL/GenBank/DDBJ databases">
        <title>Two chromosome-level genome assemblies of Korean endemic species Abeliophyllum distichum and Forsythia ovata (Oleaceae).</title>
        <authorList>
            <person name="Jang H."/>
        </authorList>
    </citation>
    <scope>NUCLEOTIDE SEQUENCE [LARGE SCALE GENOMIC DNA]</scope>
</reference>
<evidence type="ECO:0000256" key="3">
    <source>
        <dbReference type="ARBA" id="ARBA00022512"/>
    </source>
</evidence>
<comment type="caution">
    <text evidence="12">The sequence shown here is derived from an EMBL/GenBank/DDBJ whole genome shotgun (WGS) entry which is preliminary data.</text>
</comment>
<keyword evidence="3" id="KW-0134">Cell wall</keyword>
<evidence type="ECO:0000259" key="11">
    <source>
        <dbReference type="Pfam" id="PF03364"/>
    </source>
</evidence>
<dbReference type="Gene3D" id="3.30.530.20">
    <property type="match status" value="1"/>
</dbReference>
<evidence type="ECO:0000256" key="5">
    <source>
        <dbReference type="ARBA" id="ARBA00022801"/>
    </source>
</evidence>
<gene>
    <name evidence="12" type="ORF">Adt_16059</name>
</gene>
<keyword evidence="4" id="KW-0964">Secreted</keyword>
<dbReference type="InterPro" id="IPR006626">
    <property type="entry name" value="PbH1"/>
</dbReference>
<dbReference type="EMBL" id="JBFOLK010000005">
    <property type="protein sequence ID" value="KAL2510459.1"/>
    <property type="molecule type" value="Genomic_DNA"/>
</dbReference>
<feature type="compositionally biased region" description="Basic residues" evidence="10">
    <location>
        <begin position="224"/>
        <end position="235"/>
    </location>
</feature>
<dbReference type="SUPFAM" id="SSF51126">
    <property type="entry name" value="Pectin lyase-like"/>
    <property type="match status" value="1"/>
</dbReference>
<organism evidence="12 13">
    <name type="scientific">Abeliophyllum distichum</name>
    <dbReference type="NCBI Taxonomy" id="126358"/>
    <lineage>
        <taxon>Eukaryota</taxon>
        <taxon>Viridiplantae</taxon>
        <taxon>Streptophyta</taxon>
        <taxon>Embryophyta</taxon>
        <taxon>Tracheophyta</taxon>
        <taxon>Spermatophyta</taxon>
        <taxon>Magnoliopsida</taxon>
        <taxon>eudicotyledons</taxon>
        <taxon>Gunneridae</taxon>
        <taxon>Pentapetalae</taxon>
        <taxon>asterids</taxon>
        <taxon>lamiids</taxon>
        <taxon>Lamiales</taxon>
        <taxon>Oleaceae</taxon>
        <taxon>Forsythieae</taxon>
        <taxon>Abeliophyllum</taxon>
    </lineage>
</organism>
<accession>A0ABD1TCM7</accession>
<evidence type="ECO:0000256" key="10">
    <source>
        <dbReference type="SAM" id="MobiDB-lite"/>
    </source>
</evidence>
<evidence type="ECO:0000256" key="8">
    <source>
        <dbReference type="PROSITE-ProRule" id="PRU10052"/>
    </source>
</evidence>
<comment type="similarity">
    <text evidence="2 9">Belongs to the glycosyl hydrolase 28 family.</text>
</comment>
<keyword evidence="6 9" id="KW-0326">Glycosidase</keyword>
<comment type="subcellular location">
    <subcellularLocation>
        <location evidence="1">Secreted</location>
        <location evidence="1">Cell wall</location>
    </subcellularLocation>
</comment>
<protein>
    <submittedName>
        <fullName evidence="12">Pectin lyase-like superfamily protein</fullName>
    </submittedName>
</protein>
<dbReference type="Pfam" id="PF03364">
    <property type="entry name" value="Polyketide_cyc"/>
    <property type="match status" value="1"/>
</dbReference>
<name>A0ABD1TCM7_9LAMI</name>
<dbReference type="AlphaFoldDB" id="A0ABD1TCM7"/>
<dbReference type="PROSITE" id="PS00502">
    <property type="entry name" value="POLYGALACTURONASE"/>
    <property type="match status" value="1"/>
</dbReference>
<dbReference type="Pfam" id="PF00295">
    <property type="entry name" value="Glyco_hydro_28"/>
    <property type="match status" value="1"/>
</dbReference>
<dbReference type="GO" id="GO:0004553">
    <property type="term" value="F:hydrolase activity, hydrolyzing O-glycosyl compounds"/>
    <property type="evidence" value="ECO:0007669"/>
    <property type="project" value="UniProtKB-ARBA"/>
</dbReference>
<keyword evidence="13" id="KW-1185">Reference proteome</keyword>
<proteinExistence type="inferred from homology"/>
<dbReference type="CDD" id="cd07817">
    <property type="entry name" value="SRPBCC_8"/>
    <property type="match status" value="1"/>
</dbReference>
<sequence length="635" mass="70645">MSTASASAVVVNHKIVNLNRRKSTLLPSSSSSFIITKYPSYRYRGPHKRQSHGYLTGFKFRRPFSPVMEWQDCTVKMEMDVPISVAYKCYSDREAIPQWMPFISSVKILEDKPDLSRWSLKYKAFGRDIEFSWLARNMQPIPNQKIHWRSLEGLPNRGAVRFFPKGASSCMIELTVSYEVPQLLVPVASALNPFLESLLIRGLELFAKFAKSYPAESTTQARYHYHHHKKQKHSHHESQISMPPSPPPEASGPSPDQNLSGVYDVSMFGAVGDGETDDTEAFKTAWDTACQVESALLLVPYGYFFMIQSTIFTGPCQGGFVFQVDGTIMPPEGPDSWPKNYSKRQWLVFYRVNEMTLRGGGLIDGKGEQWWNLPCKPHKGANRTALAIPCDSPIAIRFFMSNNLTVQGIKIRNSPQFHFRFDNCRNVHIESIHIIAPALSPNTDGIHIENTNNVGIYNSVISNGDDCVSIGSGCYDVDIKNVTCGPSHGISIGSLGNHNSSACASNITVRDCVIKNSDNGVRIKTWQGGSGAVSELVPITPRLYIYPDIQYMGIKGTYDIRSPPMHFACSDSVPCTNVTLSDVELLPAQGDMVLDPFCWNAYGELQTLTIPPVSCLLEGIPRSVLENDAGFCLMN</sequence>
<evidence type="ECO:0000256" key="9">
    <source>
        <dbReference type="RuleBase" id="RU361169"/>
    </source>
</evidence>
<dbReference type="InterPro" id="IPR011050">
    <property type="entry name" value="Pectin_lyase_fold/virulence"/>
</dbReference>
<evidence type="ECO:0000313" key="12">
    <source>
        <dbReference type="EMBL" id="KAL2510459.1"/>
    </source>
</evidence>
<feature type="domain" description="Coenzyme Q-binding protein COQ10 START" evidence="11">
    <location>
        <begin position="79"/>
        <end position="182"/>
    </location>
</feature>
<evidence type="ECO:0000256" key="2">
    <source>
        <dbReference type="ARBA" id="ARBA00008834"/>
    </source>
</evidence>
<keyword evidence="7" id="KW-0961">Cell wall biogenesis/degradation</keyword>
<dbReference type="Proteomes" id="UP001604336">
    <property type="component" value="Unassembled WGS sequence"/>
</dbReference>
<dbReference type="InterPro" id="IPR023393">
    <property type="entry name" value="START-like_dom_sf"/>
</dbReference>
<dbReference type="GO" id="GO:0071555">
    <property type="term" value="P:cell wall organization"/>
    <property type="evidence" value="ECO:0007669"/>
    <property type="project" value="UniProtKB-KW"/>
</dbReference>
<evidence type="ECO:0000256" key="7">
    <source>
        <dbReference type="ARBA" id="ARBA00023316"/>
    </source>
</evidence>
<dbReference type="InterPro" id="IPR000743">
    <property type="entry name" value="Glyco_hydro_28"/>
</dbReference>
<evidence type="ECO:0000256" key="6">
    <source>
        <dbReference type="ARBA" id="ARBA00023295"/>
    </source>
</evidence>
<dbReference type="InterPro" id="IPR012334">
    <property type="entry name" value="Pectin_lyas_fold"/>
</dbReference>
<dbReference type="Gene3D" id="2.160.20.10">
    <property type="entry name" value="Single-stranded right-handed beta-helix, Pectin lyase-like"/>
    <property type="match status" value="1"/>
</dbReference>
<keyword evidence="5 9" id="KW-0378">Hydrolase</keyword>